<dbReference type="PANTHER" id="PTHR11309">
    <property type="entry name" value="FRIZZLED"/>
    <property type="match status" value="1"/>
</dbReference>
<dbReference type="GO" id="GO:0005886">
    <property type="term" value="C:plasma membrane"/>
    <property type="evidence" value="ECO:0007669"/>
    <property type="project" value="TreeGrafter"/>
</dbReference>
<dbReference type="Gene3D" id="1.20.1070.10">
    <property type="entry name" value="Rhodopsin 7-helix transmembrane proteins"/>
    <property type="match status" value="2"/>
</dbReference>
<dbReference type="InterPro" id="IPR000539">
    <property type="entry name" value="Frizzled/Smoothened_7TM"/>
</dbReference>
<dbReference type="Gene3D" id="1.10.2000.10">
    <property type="entry name" value="Frizzled cysteine-rich domain"/>
    <property type="match status" value="1"/>
</dbReference>
<evidence type="ECO:0000256" key="6">
    <source>
        <dbReference type="SAM" id="SignalP"/>
    </source>
</evidence>
<keyword evidence="5" id="KW-0812">Transmembrane</keyword>
<organism evidence="7">
    <name type="scientific">Cyprideis torosa</name>
    <dbReference type="NCBI Taxonomy" id="163714"/>
    <lineage>
        <taxon>Eukaryota</taxon>
        <taxon>Metazoa</taxon>
        <taxon>Ecdysozoa</taxon>
        <taxon>Arthropoda</taxon>
        <taxon>Crustacea</taxon>
        <taxon>Oligostraca</taxon>
        <taxon>Ostracoda</taxon>
        <taxon>Podocopa</taxon>
        <taxon>Podocopida</taxon>
        <taxon>Cytherocopina</taxon>
        <taxon>Cytheroidea</taxon>
        <taxon>Cytherideidae</taxon>
        <taxon>Cyprideis</taxon>
    </lineage>
</organism>
<dbReference type="GO" id="GO:0035567">
    <property type="term" value="P:non-canonical Wnt signaling pathway"/>
    <property type="evidence" value="ECO:0007669"/>
    <property type="project" value="TreeGrafter"/>
</dbReference>
<feature type="compositionally biased region" description="Polar residues" evidence="4">
    <location>
        <begin position="527"/>
        <end position="550"/>
    </location>
</feature>
<feature type="signal peptide" evidence="6">
    <location>
        <begin position="1"/>
        <end position="20"/>
    </location>
</feature>
<proteinExistence type="predicted"/>
<dbReference type="InterPro" id="IPR020067">
    <property type="entry name" value="Frizzled_dom"/>
</dbReference>
<evidence type="ECO:0000256" key="3">
    <source>
        <dbReference type="ARBA" id="ARBA00023170"/>
    </source>
</evidence>
<feature type="transmembrane region" description="Helical" evidence="5">
    <location>
        <begin position="290"/>
        <end position="309"/>
    </location>
</feature>
<keyword evidence="5" id="KW-1133">Transmembrane helix</keyword>
<feature type="transmembrane region" description="Helical" evidence="5">
    <location>
        <begin position="429"/>
        <end position="449"/>
    </location>
</feature>
<feature type="transmembrane region" description="Helical" evidence="5">
    <location>
        <begin position="329"/>
        <end position="354"/>
    </location>
</feature>
<feature type="transmembrane region" description="Helical" evidence="5">
    <location>
        <begin position="259"/>
        <end position="278"/>
    </location>
</feature>
<dbReference type="Pfam" id="PF01534">
    <property type="entry name" value="Frizzled"/>
    <property type="match status" value="2"/>
</dbReference>
<dbReference type="PROSITE" id="PS50038">
    <property type="entry name" value="FZ"/>
    <property type="match status" value="1"/>
</dbReference>
<dbReference type="OrthoDB" id="10063776at2759"/>
<keyword evidence="1" id="KW-0217">Developmental protein</keyword>
<dbReference type="InterPro" id="IPR036790">
    <property type="entry name" value="Frizzled_dom_sf"/>
</dbReference>
<dbReference type="Pfam" id="PF01392">
    <property type="entry name" value="Fz"/>
    <property type="match status" value="1"/>
</dbReference>
<reference evidence="7" key="1">
    <citation type="submission" date="2020-11" db="EMBL/GenBank/DDBJ databases">
        <authorList>
            <person name="Tran Van P."/>
        </authorList>
    </citation>
    <scope>NUCLEOTIDE SEQUENCE</scope>
</reference>
<dbReference type="SMART" id="SM01330">
    <property type="entry name" value="Frizzled"/>
    <property type="match status" value="1"/>
</dbReference>
<dbReference type="SMART" id="SM00063">
    <property type="entry name" value="FRI"/>
    <property type="match status" value="1"/>
</dbReference>
<feature type="transmembrane region" description="Helical" evidence="5">
    <location>
        <begin position="374"/>
        <end position="397"/>
    </location>
</feature>
<keyword evidence="2" id="KW-1015">Disulfide bond</keyword>
<dbReference type="GO" id="GO:0060070">
    <property type="term" value="P:canonical Wnt signaling pathway"/>
    <property type="evidence" value="ECO:0007669"/>
    <property type="project" value="TreeGrafter"/>
</dbReference>
<dbReference type="PANTHER" id="PTHR11309:SF126">
    <property type="entry name" value="FRIZZLED-2"/>
    <property type="match status" value="1"/>
</dbReference>
<gene>
    <name evidence="7" type="ORF">CTOB1V02_LOCUS6891</name>
</gene>
<evidence type="ECO:0000256" key="5">
    <source>
        <dbReference type="SAM" id="Phobius"/>
    </source>
</evidence>
<keyword evidence="6" id="KW-0732">Signal</keyword>
<dbReference type="EMBL" id="OB661818">
    <property type="protein sequence ID" value="CAD7229018.1"/>
    <property type="molecule type" value="Genomic_DNA"/>
</dbReference>
<dbReference type="SUPFAM" id="SSF63501">
    <property type="entry name" value="Frizzled cysteine-rich domain"/>
    <property type="match status" value="1"/>
</dbReference>
<dbReference type="GO" id="GO:0042813">
    <property type="term" value="F:Wnt receptor activity"/>
    <property type="evidence" value="ECO:0007669"/>
    <property type="project" value="TreeGrafter"/>
</dbReference>
<dbReference type="InterPro" id="IPR015526">
    <property type="entry name" value="Frizzled/SFRP"/>
</dbReference>
<keyword evidence="5" id="KW-0472">Membrane</keyword>
<accession>A0A7R8WH16</accession>
<keyword evidence="3" id="KW-0675">Receptor</keyword>
<feature type="region of interest" description="Disordered" evidence="4">
    <location>
        <begin position="519"/>
        <end position="550"/>
    </location>
</feature>
<feature type="chain" id="PRO_5043490205" evidence="6">
    <location>
        <begin position="21"/>
        <end position="550"/>
    </location>
</feature>
<dbReference type="AlphaFoldDB" id="A0A7R8WH16"/>
<protein>
    <submittedName>
        <fullName evidence="7">Uncharacterized protein</fullName>
    </submittedName>
</protein>
<evidence type="ECO:0000256" key="1">
    <source>
        <dbReference type="ARBA" id="ARBA00022473"/>
    </source>
</evidence>
<sequence length="550" mass="60109">MPILCCVLWLLAWAPPGLLGQGGPLELESRGQMITEFELNVAAGSAGAKCEPITVPLCKQVGYNMTRFPNVFNHDDQSEAGMEIAQFLPLVAYNCSDDMSFFLCSLYVPLCMPDFKGSIPPCKSVCLRAKAGCEPWMKIYGFNWPAKMECDGLPLYGTTNKLCMDQKNGTLPEPRPEGEDGTARILELCKRQNSDIGICKDLNKAFGAPWEGCNYVMDGSFHWYSDSGQRIYVGCGFQEISLPRTTYLVSGHQLLPKTLWTAVSIGILTLVNGFTLVADSKRFPYPERPILYLAISYFLVFLGSSTMLVPGSESVGCDAGVVRYRFVCVIWPFAAYYFLGACFLISGFAALFKVRTILKRQPKVEKFQELMMRIGIFALAYSIPSLALIACLCYEQATREAWLGLMACRCEIDKTNILQTSGQYMSQVYALKFPLLFAIGVIAHLWVLIAKTRLTLRHCPRCPASVHREKQEKAKAAAASVDASFRGTLASRPAMGGPPSSNLLLSGGHISQMGSSGTHAYAPGSLGTMSSSKTGCPNATPSGSSRPVNV</sequence>
<evidence type="ECO:0000256" key="4">
    <source>
        <dbReference type="SAM" id="MobiDB-lite"/>
    </source>
</evidence>
<evidence type="ECO:0000256" key="2">
    <source>
        <dbReference type="ARBA" id="ARBA00023157"/>
    </source>
</evidence>
<evidence type="ECO:0000313" key="7">
    <source>
        <dbReference type="EMBL" id="CAD7229018.1"/>
    </source>
</evidence>
<name>A0A7R8WH16_9CRUS</name>
<dbReference type="GO" id="GO:0017147">
    <property type="term" value="F:Wnt-protein binding"/>
    <property type="evidence" value="ECO:0007669"/>
    <property type="project" value="TreeGrafter"/>
</dbReference>